<sequence>MNDCHFIVLFFTVAVLGAETSEFVWLRDLNNDAEKRHLDLGLSEELRFQLNRGEKSINLHLKENPHVRADTDMYIVEALPDGTRRAVKEPFTGKVESKYYHDIDNSAVFTVRCVMRAQGPCARTLEGSLRIENKYFHIDPVSDLSKLDEIHMNRENDDTPHIIREEMTNDEDIILTNDTTELSADDEEVVNKSLLFNLRRSLDKNKRATNVYGVELLVAVDPPVWQKQVTTVFFFVFR</sequence>
<keyword evidence="3" id="KW-1185">Reference proteome</keyword>
<organism evidence="2 3">
    <name type="scientific">Potamilus streckersoni</name>
    <dbReference type="NCBI Taxonomy" id="2493646"/>
    <lineage>
        <taxon>Eukaryota</taxon>
        <taxon>Metazoa</taxon>
        <taxon>Spiralia</taxon>
        <taxon>Lophotrochozoa</taxon>
        <taxon>Mollusca</taxon>
        <taxon>Bivalvia</taxon>
        <taxon>Autobranchia</taxon>
        <taxon>Heteroconchia</taxon>
        <taxon>Palaeoheterodonta</taxon>
        <taxon>Unionida</taxon>
        <taxon>Unionoidea</taxon>
        <taxon>Unionidae</taxon>
        <taxon>Ambleminae</taxon>
        <taxon>Lampsilini</taxon>
        <taxon>Potamilus</taxon>
    </lineage>
</organism>
<accession>A0AAE0SRB2</accession>
<comment type="caution">
    <text evidence="2">The sequence shown here is derived from an EMBL/GenBank/DDBJ whole genome shotgun (WGS) entry which is preliminary data.</text>
</comment>
<dbReference type="Proteomes" id="UP001195483">
    <property type="component" value="Unassembled WGS sequence"/>
</dbReference>
<reference evidence="2" key="3">
    <citation type="submission" date="2023-05" db="EMBL/GenBank/DDBJ databases">
        <authorList>
            <person name="Smith C.H."/>
        </authorList>
    </citation>
    <scope>NUCLEOTIDE SEQUENCE</scope>
    <source>
        <strain evidence="2">CHS0354</strain>
        <tissue evidence="2">Mantle</tissue>
    </source>
</reference>
<proteinExistence type="predicted"/>
<reference evidence="2" key="1">
    <citation type="journal article" date="2021" name="Genome Biol. Evol.">
        <title>A High-Quality Reference Genome for a Parasitic Bivalve with Doubly Uniparental Inheritance (Bivalvia: Unionida).</title>
        <authorList>
            <person name="Smith C.H."/>
        </authorList>
    </citation>
    <scope>NUCLEOTIDE SEQUENCE</scope>
    <source>
        <strain evidence="2">CHS0354</strain>
    </source>
</reference>
<name>A0AAE0SRB2_9BIVA</name>
<protein>
    <submittedName>
        <fullName evidence="2">Uncharacterized protein</fullName>
    </submittedName>
</protein>
<feature type="signal peptide" evidence="1">
    <location>
        <begin position="1"/>
        <end position="20"/>
    </location>
</feature>
<reference evidence="2" key="2">
    <citation type="journal article" date="2021" name="Genome Biol. Evol.">
        <title>Developing a high-quality reference genome for a parasitic bivalve with doubly uniparental inheritance (Bivalvia: Unionida).</title>
        <authorList>
            <person name="Smith C.H."/>
        </authorList>
    </citation>
    <scope>NUCLEOTIDE SEQUENCE</scope>
    <source>
        <strain evidence="2">CHS0354</strain>
        <tissue evidence="2">Mantle</tissue>
    </source>
</reference>
<evidence type="ECO:0000313" key="3">
    <source>
        <dbReference type="Proteomes" id="UP001195483"/>
    </source>
</evidence>
<dbReference type="AlphaFoldDB" id="A0AAE0SRB2"/>
<evidence type="ECO:0000256" key="1">
    <source>
        <dbReference type="SAM" id="SignalP"/>
    </source>
</evidence>
<dbReference type="EMBL" id="JAEAOA010001490">
    <property type="protein sequence ID" value="KAK3596705.1"/>
    <property type="molecule type" value="Genomic_DNA"/>
</dbReference>
<gene>
    <name evidence="2" type="ORF">CHS0354_025001</name>
</gene>
<evidence type="ECO:0000313" key="2">
    <source>
        <dbReference type="EMBL" id="KAK3596705.1"/>
    </source>
</evidence>
<keyword evidence="1" id="KW-0732">Signal</keyword>
<feature type="chain" id="PRO_5042211301" evidence="1">
    <location>
        <begin position="21"/>
        <end position="238"/>
    </location>
</feature>